<accession>A0A9D9E6I2</accession>
<feature type="transmembrane region" description="Helical" evidence="1">
    <location>
        <begin position="54"/>
        <end position="72"/>
    </location>
</feature>
<feature type="transmembrane region" description="Helical" evidence="1">
    <location>
        <begin position="277"/>
        <end position="295"/>
    </location>
</feature>
<dbReference type="GO" id="GO:0016747">
    <property type="term" value="F:acyltransferase activity, transferring groups other than amino-acyl groups"/>
    <property type="evidence" value="ECO:0007669"/>
    <property type="project" value="InterPro"/>
</dbReference>
<dbReference type="InterPro" id="IPR002656">
    <property type="entry name" value="Acyl_transf_3_dom"/>
</dbReference>
<sequence length="387" mass="43714">MSKTIISSATFADSKPHYELLDGLRGVAALLVIWYHIFEGFATSPIDQKFNHGYMAVDFFFILSGFVVGYAYDDRWKNMTLRQFVKRRFIRLHPMVVLGAVLGAITFYIQGCEQWNGTAVPVTMLLLALLLNLFLIPELPGTGSEVRGNGEMYPLNGPTWSLFFEYIGNLLYALFIRRFTTKQLALLVAFSAAALSAFAVTNLSGYGHLGVGWTLADYNLPGGFLRLTFSFSAGLLMSRIFKPVKIRGAFWLCSAILAVLLTLPYIGDGNTPWKNGIYDSVCTIIIFPVLVYLGASGKTTDKISSRICKFLGDISYPVYIIHYPFMYLFYAWVWREGLTFPQVWPVALLLFFGNILLAYICLKLYDEPVRRYLTKHLLPMTAKKTDR</sequence>
<proteinExistence type="predicted"/>
<comment type="caution">
    <text evidence="3">The sequence shown here is derived from an EMBL/GenBank/DDBJ whole genome shotgun (WGS) entry which is preliminary data.</text>
</comment>
<reference evidence="3" key="1">
    <citation type="submission" date="2020-10" db="EMBL/GenBank/DDBJ databases">
        <authorList>
            <person name="Gilroy R."/>
        </authorList>
    </citation>
    <scope>NUCLEOTIDE SEQUENCE</scope>
    <source>
        <strain evidence="3">G3-4614</strain>
    </source>
</reference>
<evidence type="ECO:0000313" key="4">
    <source>
        <dbReference type="Proteomes" id="UP000823636"/>
    </source>
</evidence>
<name>A0A9D9E6I2_9BACT</name>
<gene>
    <name evidence="3" type="ORF">IAC54_03450</name>
</gene>
<dbReference type="PANTHER" id="PTHR23028:SF134">
    <property type="entry name" value="PUTATIVE (AFU_ORTHOLOGUE AFUA_4G08520)-RELATED"/>
    <property type="match status" value="1"/>
</dbReference>
<keyword evidence="3" id="KW-0012">Acyltransferase</keyword>
<dbReference type="Pfam" id="PF01757">
    <property type="entry name" value="Acyl_transf_3"/>
    <property type="match status" value="1"/>
</dbReference>
<dbReference type="PANTHER" id="PTHR23028">
    <property type="entry name" value="ACETYLTRANSFERASE"/>
    <property type="match status" value="1"/>
</dbReference>
<organism evidence="3 4">
    <name type="scientific">Candidatus Caccoplasma merdipullorum</name>
    <dbReference type="NCBI Taxonomy" id="2840718"/>
    <lineage>
        <taxon>Bacteria</taxon>
        <taxon>Pseudomonadati</taxon>
        <taxon>Bacteroidota</taxon>
        <taxon>Bacteroidia</taxon>
        <taxon>Bacteroidales</taxon>
        <taxon>Bacteroidaceae</taxon>
        <taxon>Bacteroidaceae incertae sedis</taxon>
        <taxon>Candidatus Caccoplasma</taxon>
    </lineage>
</organism>
<keyword evidence="1" id="KW-1133">Transmembrane helix</keyword>
<feature type="transmembrane region" description="Helical" evidence="1">
    <location>
        <begin position="316"/>
        <end position="334"/>
    </location>
</feature>
<evidence type="ECO:0000259" key="2">
    <source>
        <dbReference type="Pfam" id="PF01757"/>
    </source>
</evidence>
<feature type="transmembrane region" description="Helical" evidence="1">
    <location>
        <begin position="184"/>
        <end position="203"/>
    </location>
</feature>
<keyword evidence="1" id="KW-0812">Transmembrane</keyword>
<feature type="transmembrane region" description="Helical" evidence="1">
    <location>
        <begin position="23"/>
        <end position="42"/>
    </location>
</feature>
<feature type="transmembrane region" description="Helical" evidence="1">
    <location>
        <begin position="118"/>
        <end position="137"/>
    </location>
</feature>
<feature type="transmembrane region" description="Helical" evidence="1">
    <location>
        <begin position="223"/>
        <end position="241"/>
    </location>
</feature>
<evidence type="ECO:0000256" key="1">
    <source>
        <dbReference type="SAM" id="Phobius"/>
    </source>
</evidence>
<reference evidence="3" key="2">
    <citation type="journal article" date="2021" name="PeerJ">
        <title>Extensive microbial diversity within the chicken gut microbiome revealed by metagenomics and culture.</title>
        <authorList>
            <person name="Gilroy R."/>
            <person name="Ravi A."/>
            <person name="Getino M."/>
            <person name="Pursley I."/>
            <person name="Horton D.L."/>
            <person name="Alikhan N.F."/>
            <person name="Baker D."/>
            <person name="Gharbi K."/>
            <person name="Hall N."/>
            <person name="Watson M."/>
            <person name="Adriaenssens E.M."/>
            <person name="Foster-Nyarko E."/>
            <person name="Jarju S."/>
            <person name="Secka A."/>
            <person name="Antonio M."/>
            <person name="Oren A."/>
            <person name="Chaudhuri R.R."/>
            <person name="La Ragione R."/>
            <person name="Hildebrand F."/>
            <person name="Pallen M.J."/>
        </authorList>
    </citation>
    <scope>NUCLEOTIDE SEQUENCE</scope>
    <source>
        <strain evidence="3">G3-4614</strain>
    </source>
</reference>
<dbReference type="AlphaFoldDB" id="A0A9D9E6I2"/>
<feature type="domain" description="Acyltransferase 3" evidence="2">
    <location>
        <begin position="21"/>
        <end position="361"/>
    </location>
</feature>
<dbReference type="EMBL" id="JADIMW010000034">
    <property type="protein sequence ID" value="MBO8437939.1"/>
    <property type="molecule type" value="Genomic_DNA"/>
</dbReference>
<feature type="transmembrane region" description="Helical" evidence="1">
    <location>
        <begin position="346"/>
        <end position="365"/>
    </location>
</feature>
<dbReference type="Proteomes" id="UP000823636">
    <property type="component" value="Unassembled WGS sequence"/>
</dbReference>
<keyword evidence="3" id="KW-0808">Transferase</keyword>
<dbReference type="InterPro" id="IPR050879">
    <property type="entry name" value="Acyltransferase_3"/>
</dbReference>
<feature type="transmembrane region" description="Helical" evidence="1">
    <location>
        <begin position="248"/>
        <end position="265"/>
    </location>
</feature>
<keyword evidence="1" id="KW-0472">Membrane</keyword>
<protein>
    <submittedName>
        <fullName evidence="3">Acyltransferase</fullName>
    </submittedName>
</protein>
<feature type="transmembrane region" description="Helical" evidence="1">
    <location>
        <begin position="92"/>
        <end position="111"/>
    </location>
</feature>
<evidence type="ECO:0000313" key="3">
    <source>
        <dbReference type="EMBL" id="MBO8437939.1"/>
    </source>
</evidence>